<comment type="caution">
    <text evidence="2">The sequence shown here is derived from an EMBL/GenBank/DDBJ whole genome shotgun (WGS) entry which is preliminary data.</text>
</comment>
<dbReference type="Pfam" id="PF18726">
    <property type="entry name" value="HEPN_SAV_6107"/>
    <property type="match status" value="1"/>
</dbReference>
<protein>
    <recommendedName>
        <fullName evidence="1">SAV-6107-like HEPN domain-containing protein</fullName>
    </recommendedName>
</protein>
<dbReference type="RefSeq" id="WP_290194803.1">
    <property type="nucleotide sequence ID" value="NZ_CP047654.1"/>
</dbReference>
<sequence length="144" mass="15278">MADIEIISATTRGAAGQAKRDRFLFSARALLDTARGHLTSGDTGLALESAYQAALRTAGARIAASAKIAKRRRLPASAWDKLALVDDDGSVRAAQFANYSTARSRIISGIDPDPDAGFVAEFLRLAEDFLLSAETEAGWHQTAA</sequence>
<feature type="domain" description="SAV-6107-like HEPN" evidence="1">
    <location>
        <begin position="48"/>
        <end position="131"/>
    </location>
</feature>
<evidence type="ECO:0000259" key="1">
    <source>
        <dbReference type="Pfam" id="PF18726"/>
    </source>
</evidence>
<keyword evidence="3" id="KW-1185">Reference proteome</keyword>
<evidence type="ECO:0000313" key="3">
    <source>
        <dbReference type="Proteomes" id="UP001180840"/>
    </source>
</evidence>
<organism evidence="2 3">
    <name type="scientific">Corynebacterium guangdongense</name>
    <dbReference type="NCBI Taxonomy" id="1783348"/>
    <lineage>
        <taxon>Bacteria</taxon>
        <taxon>Bacillati</taxon>
        <taxon>Actinomycetota</taxon>
        <taxon>Actinomycetes</taxon>
        <taxon>Mycobacteriales</taxon>
        <taxon>Corynebacteriaceae</taxon>
        <taxon>Corynebacterium</taxon>
    </lineage>
</organism>
<dbReference type="Proteomes" id="UP001180840">
    <property type="component" value="Unassembled WGS sequence"/>
</dbReference>
<name>A0ABU1ZXU1_9CORY</name>
<gene>
    <name evidence="2" type="ORF">J2S39_001425</name>
</gene>
<proteinExistence type="predicted"/>
<evidence type="ECO:0000313" key="2">
    <source>
        <dbReference type="EMBL" id="MDR7329749.1"/>
    </source>
</evidence>
<reference evidence="2" key="1">
    <citation type="submission" date="2023-07" db="EMBL/GenBank/DDBJ databases">
        <title>Sequencing the genomes of 1000 actinobacteria strains.</title>
        <authorList>
            <person name="Klenk H.-P."/>
        </authorList>
    </citation>
    <scope>NUCLEOTIDE SEQUENCE</scope>
    <source>
        <strain evidence="2">DSM 107476</strain>
    </source>
</reference>
<dbReference type="InterPro" id="IPR040891">
    <property type="entry name" value="HEPN_SAV_6107"/>
</dbReference>
<dbReference type="EMBL" id="JAVDXZ010000001">
    <property type="protein sequence ID" value="MDR7329749.1"/>
    <property type="molecule type" value="Genomic_DNA"/>
</dbReference>
<accession>A0ABU1ZXU1</accession>